<keyword evidence="3" id="KW-0963">Cytoplasm</keyword>
<dbReference type="EMBL" id="JACGZW010000002">
    <property type="protein sequence ID" value="MBB1152482.1"/>
    <property type="molecule type" value="Genomic_DNA"/>
</dbReference>
<evidence type="ECO:0000313" key="5">
    <source>
        <dbReference type="EMBL" id="MBB1152482.1"/>
    </source>
</evidence>
<protein>
    <submittedName>
        <fullName evidence="5">ESX secretion-associated protein EspG</fullName>
    </submittedName>
</protein>
<keyword evidence="4" id="KW-0143">Chaperone</keyword>
<dbReference type="Proteomes" id="UP000526734">
    <property type="component" value="Unassembled WGS sequence"/>
</dbReference>
<proteinExistence type="inferred from homology"/>
<dbReference type="InterPro" id="IPR025734">
    <property type="entry name" value="EspG"/>
</dbReference>
<dbReference type="AlphaFoldDB" id="A0A7W3VTC6"/>
<comment type="similarity">
    <text evidence="2">Belongs to the EspG family.</text>
</comment>
<evidence type="ECO:0000256" key="3">
    <source>
        <dbReference type="ARBA" id="ARBA00022490"/>
    </source>
</evidence>
<evidence type="ECO:0000256" key="2">
    <source>
        <dbReference type="ARBA" id="ARBA00006411"/>
    </source>
</evidence>
<keyword evidence="6" id="KW-1185">Reference proteome</keyword>
<gene>
    <name evidence="5" type="ORF">H4281_05025</name>
</gene>
<accession>A0A7W3VTC6</accession>
<name>A0A7W3VTC6_9PSEU</name>
<evidence type="ECO:0000256" key="1">
    <source>
        <dbReference type="ARBA" id="ARBA00004496"/>
    </source>
</evidence>
<sequence>MMLLDEPVTLPRLAVAKAWEWERIGPAHPVLGVVDVWVEDDAAARLDDLTRQVLAEPGFYNLRTNRVTGEFRDLMLAVANADAECYGWSADRHDRDRALLAVATGRSAVLATVEDDQLTLTAIGANQLVRAVVDQLPDFPAANIREFTVPKAEYDGNTSRSDESYDLDTTSDYTVTTPADQLRAVMGSRREASHQLYVAARAGGRRVSSLPLTAVDSLDHGRVLTYLRDNPHGDVGIVCGPGNPGYITGTLDNTLDLLRS</sequence>
<reference evidence="5 6" key="1">
    <citation type="submission" date="2020-08" db="EMBL/GenBank/DDBJ databases">
        <title>Amycolatopsis sp. nov. DR6-1 isolated from Dendrobium heterocarpum.</title>
        <authorList>
            <person name="Tedsree N."/>
            <person name="Kuncharoen N."/>
            <person name="Likhitwitayawuid K."/>
            <person name="Tanasupawat S."/>
        </authorList>
    </citation>
    <scope>NUCLEOTIDE SEQUENCE [LARGE SCALE GENOMIC DNA]</scope>
    <source>
        <strain evidence="5 6">DR6-1</strain>
    </source>
</reference>
<comment type="caution">
    <text evidence="5">The sequence shown here is derived from an EMBL/GenBank/DDBJ whole genome shotgun (WGS) entry which is preliminary data.</text>
</comment>
<dbReference type="Pfam" id="PF14011">
    <property type="entry name" value="ESX-1_EspG"/>
    <property type="match status" value="1"/>
</dbReference>
<evidence type="ECO:0000256" key="4">
    <source>
        <dbReference type="ARBA" id="ARBA00023186"/>
    </source>
</evidence>
<comment type="subcellular location">
    <subcellularLocation>
        <location evidence="1">Cytoplasm</location>
    </subcellularLocation>
</comment>
<evidence type="ECO:0000313" key="6">
    <source>
        <dbReference type="Proteomes" id="UP000526734"/>
    </source>
</evidence>
<organism evidence="5 6">
    <name type="scientific">Amycolatopsis dendrobii</name>
    <dbReference type="NCBI Taxonomy" id="2760662"/>
    <lineage>
        <taxon>Bacteria</taxon>
        <taxon>Bacillati</taxon>
        <taxon>Actinomycetota</taxon>
        <taxon>Actinomycetes</taxon>
        <taxon>Pseudonocardiales</taxon>
        <taxon>Pseudonocardiaceae</taxon>
        <taxon>Amycolatopsis</taxon>
    </lineage>
</organism>